<feature type="transmembrane region" description="Helical" evidence="1">
    <location>
        <begin position="569"/>
        <end position="586"/>
    </location>
</feature>
<keyword evidence="1" id="KW-1133">Transmembrane helix</keyword>
<name>A0ABY8TQV9_TETOB</name>
<feature type="transmembrane region" description="Helical" evidence="1">
    <location>
        <begin position="227"/>
        <end position="244"/>
    </location>
</feature>
<evidence type="ECO:0008006" key="4">
    <source>
        <dbReference type="Google" id="ProtNLM"/>
    </source>
</evidence>
<accession>A0ABY8TQV9</accession>
<feature type="transmembrane region" description="Helical" evidence="1">
    <location>
        <begin position="251"/>
        <end position="269"/>
    </location>
</feature>
<feature type="transmembrane region" description="Helical" evidence="1">
    <location>
        <begin position="32"/>
        <end position="51"/>
    </location>
</feature>
<feature type="transmembrane region" description="Helical" evidence="1">
    <location>
        <begin position="63"/>
        <end position="85"/>
    </location>
</feature>
<sequence length="608" mass="67067">MGCETSSSSGDCGQEACGSGLKVLLSSLTDDIYVTTVGSLVASYSAAAAAGPAGCRIFRLPMVVPSLLFTILLQMALVGLLWQAAVTGDAPVERPEEGRLWVQLGHAYQRICNVSDRAQVLEAKMEQLHGSLGKGAKWNAKVMQKKTKHSQCLQSMWDSDDNSNVEPDSIPECLQMDVDTMDKDQKCRKFLLRRRRTDLEFGWGMYARGSNYVADTNQEYHRIGYEYDPTSFIVMAFIALVIAVHDEIRRAIKLCTVAAALTGILPAFFGRERYWVPTEKKLPKLQGALVLITPVLQLLVALAVLLTGGVLFLFEAATTDRISIITNSVALCFVLELDNKVGAIVRAQMLWHVTEEQPDKGSKILEDYIAGVPADAAAAAAAAAAAQGGMVGLLVFTEALLLAPQCNLQALAMFSIIREYGFIPDAAFYGMPEEGGLMDKFFADTRINPSEWFSENAWMAFAWGGFTQVKNYLSGPENIHRIKDFNGVGMCAAYICIVAIMIFLLFKDLLPCSKTTHPVHLWWPNALMLGQIMVAIGALTQYDLHPQGTYVVELAEYIWYPAIDSHKNVLAFFFCCWGVVFVAWPLQFHYKQALLSIKGMPTSWSDRA</sequence>
<reference evidence="2 3" key="1">
    <citation type="submission" date="2023-05" db="EMBL/GenBank/DDBJ databases">
        <title>A 100% complete, gapless, phased diploid assembly of the Scenedesmus obliquus UTEX 3031 genome.</title>
        <authorList>
            <person name="Biondi T.C."/>
            <person name="Hanschen E.R."/>
            <person name="Kwon T."/>
            <person name="Eng W."/>
            <person name="Kruse C.P.S."/>
            <person name="Koehler S.I."/>
            <person name="Kunde Y."/>
            <person name="Gleasner C.D."/>
            <person name="You Mak K.T."/>
            <person name="Polle J."/>
            <person name="Hovde B.T."/>
            <person name="Starkenburg S.R."/>
        </authorList>
    </citation>
    <scope>NUCLEOTIDE SEQUENCE [LARGE SCALE GENOMIC DNA]</scope>
    <source>
        <strain evidence="2 3">DOE0152z</strain>
    </source>
</reference>
<proteinExistence type="predicted"/>
<gene>
    <name evidence="2" type="ORF">OEZ85_011496</name>
</gene>
<organism evidence="2 3">
    <name type="scientific">Tetradesmus obliquus</name>
    <name type="common">Green alga</name>
    <name type="synonym">Acutodesmus obliquus</name>
    <dbReference type="NCBI Taxonomy" id="3088"/>
    <lineage>
        <taxon>Eukaryota</taxon>
        <taxon>Viridiplantae</taxon>
        <taxon>Chlorophyta</taxon>
        <taxon>core chlorophytes</taxon>
        <taxon>Chlorophyceae</taxon>
        <taxon>CS clade</taxon>
        <taxon>Sphaeropleales</taxon>
        <taxon>Scenedesmaceae</taxon>
        <taxon>Tetradesmus</taxon>
    </lineage>
</organism>
<protein>
    <recommendedName>
        <fullName evidence="4">EXPERA domain-containing protein</fullName>
    </recommendedName>
</protein>
<evidence type="ECO:0000313" key="3">
    <source>
        <dbReference type="Proteomes" id="UP001244341"/>
    </source>
</evidence>
<feature type="transmembrane region" description="Helical" evidence="1">
    <location>
        <begin position="289"/>
        <end position="314"/>
    </location>
</feature>
<keyword evidence="3" id="KW-1185">Reference proteome</keyword>
<keyword evidence="1" id="KW-0812">Transmembrane</keyword>
<feature type="transmembrane region" description="Helical" evidence="1">
    <location>
        <begin position="485"/>
        <end position="506"/>
    </location>
</feature>
<feature type="transmembrane region" description="Helical" evidence="1">
    <location>
        <begin position="521"/>
        <end position="540"/>
    </location>
</feature>
<evidence type="ECO:0000256" key="1">
    <source>
        <dbReference type="SAM" id="Phobius"/>
    </source>
</evidence>
<keyword evidence="1" id="KW-0472">Membrane</keyword>
<dbReference type="EMBL" id="CP126210">
    <property type="protein sequence ID" value="WIA11375.1"/>
    <property type="molecule type" value="Genomic_DNA"/>
</dbReference>
<dbReference type="Proteomes" id="UP001244341">
    <property type="component" value="Chromosome 3b"/>
</dbReference>
<evidence type="ECO:0000313" key="2">
    <source>
        <dbReference type="EMBL" id="WIA11375.1"/>
    </source>
</evidence>